<evidence type="ECO:0000313" key="3">
    <source>
        <dbReference type="Proteomes" id="UP001346869"/>
    </source>
</evidence>
<keyword evidence="3" id="KW-1185">Reference proteome</keyword>
<gene>
    <name evidence="2" type="ORF">PBY51_000288</name>
</gene>
<accession>A0AAN7XLJ8</accession>
<name>A0AAN7XLJ8_ELEMC</name>
<comment type="caution">
    <text evidence="2">The sequence shown here is derived from an EMBL/GenBank/DDBJ whole genome shotgun (WGS) entry which is preliminary data.</text>
</comment>
<sequence>MNKALAEAQDKLLHEVDWQQKFIVASHQRDGLEREHKKLNEVVEFFQDKLKSQGVFKKSYKTMEAVKKTLTRENNTLQKNLNNLQKKCSADEHLQDKVTAIQASNRVLEQQVREHQDQIKTVTDMLGLYDSLQERNKGLNCEDVTLLDDLLELMKTVQEKRAQQAKR</sequence>
<dbReference type="EMBL" id="JAUZQC010000011">
    <property type="protein sequence ID" value="KAK5863242.1"/>
    <property type="molecule type" value="Genomic_DNA"/>
</dbReference>
<protein>
    <submittedName>
        <fullName evidence="2">Uncharacterized protein</fullName>
    </submittedName>
</protein>
<feature type="coiled-coil region" evidence="1">
    <location>
        <begin position="29"/>
        <end position="167"/>
    </location>
</feature>
<dbReference type="Proteomes" id="UP001346869">
    <property type="component" value="Unassembled WGS sequence"/>
</dbReference>
<reference evidence="2 3" key="2">
    <citation type="journal article" date="2023" name="Mol. Biol. Evol.">
        <title>Genomics of Secondarily Temperate Adaptation in the Only Non-Antarctic Icefish.</title>
        <authorList>
            <person name="Rivera-Colon A.G."/>
            <person name="Rayamajhi N."/>
            <person name="Minhas B.F."/>
            <person name="Madrigal G."/>
            <person name="Bilyk K.T."/>
            <person name="Yoon V."/>
            <person name="Hune M."/>
            <person name="Gregory S."/>
            <person name="Cheng C.H.C."/>
            <person name="Catchen J.M."/>
        </authorList>
    </citation>
    <scope>NUCLEOTIDE SEQUENCE [LARGE SCALE GENOMIC DNA]</scope>
    <source>
        <strain evidence="2">JMC-PN-2008</strain>
    </source>
</reference>
<dbReference type="AlphaFoldDB" id="A0AAN7XLJ8"/>
<proteinExistence type="predicted"/>
<evidence type="ECO:0000313" key="2">
    <source>
        <dbReference type="EMBL" id="KAK5863242.1"/>
    </source>
</evidence>
<organism evidence="2 3">
    <name type="scientific">Eleginops maclovinus</name>
    <name type="common">Patagonian blennie</name>
    <name type="synonym">Eleginus maclovinus</name>
    <dbReference type="NCBI Taxonomy" id="56733"/>
    <lineage>
        <taxon>Eukaryota</taxon>
        <taxon>Metazoa</taxon>
        <taxon>Chordata</taxon>
        <taxon>Craniata</taxon>
        <taxon>Vertebrata</taxon>
        <taxon>Euteleostomi</taxon>
        <taxon>Actinopterygii</taxon>
        <taxon>Neopterygii</taxon>
        <taxon>Teleostei</taxon>
        <taxon>Neoteleostei</taxon>
        <taxon>Acanthomorphata</taxon>
        <taxon>Eupercaria</taxon>
        <taxon>Perciformes</taxon>
        <taxon>Notothenioidei</taxon>
        <taxon>Eleginopidae</taxon>
        <taxon>Eleginops</taxon>
    </lineage>
</organism>
<keyword evidence="1" id="KW-0175">Coiled coil</keyword>
<reference evidence="2 3" key="1">
    <citation type="journal article" date="2023" name="Genes (Basel)">
        <title>Chromosome-Level Genome Assembly and Circadian Gene Repertoire of the Patagonia Blennie Eleginops maclovinus-The Closest Ancestral Proxy of Antarctic Cryonotothenioids.</title>
        <authorList>
            <person name="Cheng C.C."/>
            <person name="Rivera-Colon A.G."/>
            <person name="Minhas B.F."/>
            <person name="Wilson L."/>
            <person name="Rayamajhi N."/>
            <person name="Vargas-Chacoff L."/>
            <person name="Catchen J.M."/>
        </authorList>
    </citation>
    <scope>NUCLEOTIDE SEQUENCE [LARGE SCALE GENOMIC DNA]</scope>
    <source>
        <strain evidence="2">JMC-PN-2008</strain>
    </source>
</reference>
<evidence type="ECO:0000256" key="1">
    <source>
        <dbReference type="SAM" id="Coils"/>
    </source>
</evidence>